<evidence type="ECO:0000256" key="8">
    <source>
        <dbReference type="SAM" id="MobiDB-lite"/>
    </source>
</evidence>
<dbReference type="EMBL" id="CP002105">
    <property type="protein sequence ID" value="ADL13749.1"/>
    <property type="molecule type" value="Genomic_DNA"/>
</dbReference>
<dbReference type="SUPFAM" id="SSF52402">
    <property type="entry name" value="Adenine nucleotide alpha hydrolases-like"/>
    <property type="match status" value="1"/>
</dbReference>
<dbReference type="GO" id="GO:0003952">
    <property type="term" value="F:NAD+ synthase (glutamine-hydrolyzing) activity"/>
    <property type="evidence" value="ECO:0007669"/>
    <property type="project" value="InterPro"/>
</dbReference>
<organism evidence="10 11">
    <name type="scientific">Acetohalobium arabaticum (strain ATCC 49924 / DSM 5501 / Z-7288)</name>
    <dbReference type="NCBI Taxonomy" id="574087"/>
    <lineage>
        <taxon>Bacteria</taxon>
        <taxon>Bacillati</taxon>
        <taxon>Bacillota</taxon>
        <taxon>Clostridia</taxon>
        <taxon>Halanaerobiales</taxon>
        <taxon>Halobacteroidaceae</taxon>
        <taxon>Acetohalobium</taxon>
    </lineage>
</organism>
<comment type="similarity">
    <text evidence="6">Belongs to the NAD synthetase family.</text>
</comment>
<keyword evidence="2 6" id="KW-0436">Ligase</keyword>
<evidence type="ECO:0000256" key="7">
    <source>
        <dbReference type="RuleBase" id="RU003812"/>
    </source>
</evidence>
<dbReference type="GO" id="GO:0004359">
    <property type="term" value="F:glutaminase activity"/>
    <property type="evidence" value="ECO:0007669"/>
    <property type="project" value="InterPro"/>
</dbReference>
<dbReference type="AlphaFoldDB" id="D9QU28"/>
<comment type="catalytic activity">
    <reaction evidence="7">
        <text>deamido-NAD(+) + NH4(+) + ATP = AMP + diphosphate + NAD(+) + H(+)</text>
        <dbReference type="Rhea" id="RHEA:21188"/>
        <dbReference type="ChEBI" id="CHEBI:15378"/>
        <dbReference type="ChEBI" id="CHEBI:28938"/>
        <dbReference type="ChEBI" id="CHEBI:30616"/>
        <dbReference type="ChEBI" id="CHEBI:33019"/>
        <dbReference type="ChEBI" id="CHEBI:57540"/>
        <dbReference type="ChEBI" id="CHEBI:58437"/>
        <dbReference type="ChEBI" id="CHEBI:456215"/>
        <dbReference type="EC" id="6.3.1.5"/>
    </reaction>
</comment>
<comment type="pathway">
    <text evidence="1">Cofactor biosynthesis; NAD(+) biosynthesis.</text>
</comment>
<name>D9QU28_ACEAZ</name>
<proteinExistence type="inferred from homology"/>
<dbReference type="InterPro" id="IPR014729">
    <property type="entry name" value="Rossmann-like_a/b/a_fold"/>
</dbReference>
<dbReference type="Gene3D" id="3.40.50.620">
    <property type="entry name" value="HUPs"/>
    <property type="match status" value="1"/>
</dbReference>
<dbReference type="NCBIfam" id="TIGR00552">
    <property type="entry name" value="nadE"/>
    <property type="match status" value="1"/>
</dbReference>
<keyword evidence="5 6" id="KW-0520">NAD</keyword>
<accession>D9QU28</accession>
<dbReference type="InterPro" id="IPR003694">
    <property type="entry name" value="NAD_synthase"/>
</dbReference>
<dbReference type="CDD" id="cd00553">
    <property type="entry name" value="NAD_synthase"/>
    <property type="match status" value="1"/>
</dbReference>
<dbReference type="HOGENOM" id="CLU_059327_1_1_9"/>
<dbReference type="OrthoDB" id="9803818at2"/>
<gene>
    <name evidence="10" type="ordered locus">Acear_2264</name>
</gene>
<dbReference type="GO" id="GO:0009435">
    <property type="term" value="P:NAD+ biosynthetic process"/>
    <property type="evidence" value="ECO:0007669"/>
    <property type="project" value="UniProtKB-UniPathway"/>
</dbReference>
<dbReference type="RefSeq" id="WP_013279190.1">
    <property type="nucleotide sequence ID" value="NC_014378.1"/>
</dbReference>
<dbReference type="UniPathway" id="UPA00253">
    <property type="reaction ID" value="UER00333"/>
</dbReference>
<dbReference type="eggNOG" id="COG0171">
    <property type="taxonomic scope" value="Bacteria"/>
</dbReference>
<dbReference type="GO" id="GO:0005737">
    <property type="term" value="C:cytoplasm"/>
    <property type="evidence" value="ECO:0007669"/>
    <property type="project" value="InterPro"/>
</dbReference>
<dbReference type="PANTHER" id="PTHR23090:SF9">
    <property type="entry name" value="GLUTAMINE-DEPENDENT NAD(+) SYNTHETASE"/>
    <property type="match status" value="1"/>
</dbReference>
<sequence length="259" mass="28575">MLSDRIVEWMQKEVEKRGANGAILGLSGGVDSSVVAGLIKEAFGDNTLGVLLPTDGSIDKDTEYAKLVADEFNLETVTVNLGEVYDVFEGKLSEADVEEADVSHWPQTKLDASGTGNRAGDNMKPRLRMVSLHYLAEKMNYVVMGTSNKSEVITGYYTNNGDNATDLRPLGDLLKTEVWELAREVGVPEEIIERPPSAGLREGEADEDEIGISYKKLDAIYKALKDDKDLSKFETEKVKRVQELVNAAKDKEEVPVFEK</sequence>
<dbReference type="GO" id="GO:0005524">
    <property type="term" value="F:ATP binding"/>
    <property type="evidence" value="ECO:0007669"/>
    <property type="project" value="UniProtKB-KW"/>
</dbReference>
<dbReference type="KEGG" id="aar:Acear_2264"/>
<evidence type="ECO:0000256" key="6">
    <source>
        <dbReference type="RuleBase" id="RU003811"/>
    </source>
</evidence>
<evidence type="ECO:0000256" key="4">
    <source>
        <dbReference type="ARBA" id="ARBA00022840"/>
    </source>
</evidence>
<dbReference type="STRING" id="574087.Acear_2264"/>
<feature type="region of interest" description="Disordered" evidence="8">
    <location>
        <begin position="99"/>
        <end position="122"/>
    </location>
</feature>
<evidence type="ECO:0000256" key="5">
    <source>
        <dbReference type="ARBA" id="ARBA00023027"/>
    </source>
</evidence>
<keyword evidence="4 6" id="KW-0067">ATP-binding</keyword>
<evidence type="ECO:0000256" key="2">
    <source>
        <dbReference type="ARBA" id="ARBA00022598"/>
    </source>
</evidence>
<evidence type="ECO:0000313" key="10">
    <source>
        <dbReference type="EMBL" id="ADL13749.1"/>
    </source>
</evidence>
<dbReference type="Proteomes" id="UP000001661">
    <property type="component" value="Chromosome"/>
</dbReference>
<evidence type="ECO:0000256" key="1">
    <source>
        <dbReference type="ARBA" id="ARBA00004790"/>
    </source>
</evidence>
<dbReference type="InterPro" id="IPR022310">
    <property type="entry name" value="NAD/GMP_synthase"/>
</dbReference>
<feature type="domain" description="NAD/GMP synthase" evidence="9">
    <location>
        <begin position="4"/>
        <end position="255"/>
    </location>
</feature>
<protein>
    <recommendedName>
        <fullName evidence="7">NH(3)-dependent NAD(+) synthetase</fullName>
        <ecNumber evidence="7">6.3.1.5</ecNumber>
    </recommendedName>
</protein>
<evidence type="ECO:0000259" key="9">
    <source>
        <dbReference type="Pfam" id="PF02540"/>
    </source>
</evidence>
<dbReference type="Pfam" id="PF02540">
    <property type="entry name" value="NAD_synthase"/>
    <property type="match status" value="1"/>
</dbReference>
<keyword evidence="3 6" id="KW-0547">Nucleotide-binding</keyword>
<dbReference type="PANTHER" id="PTHR23090">
    <property type="entry name" value="NH 3 /GLUTAMINE-DEPENDENT NAD + SYNTHETASE"/>
    <property type="match status" value="1"/>
</dbReference>
<keyword evidence="11" id="KW-1185">Reference proteome</keyword>
<evidence type="ECO:0000313" key="11">
    <source>
        <dbReference type="Proteomes" id="UP000001661"/>
    </source>
</evidence>
<dbReference type="EC" id="6.3.1.5" evidence="7"/>
<evidence type="ECO:0000256" key="3">
    <source>
        <dbReference type="ARBA" id="ARBA00022741"/>
    </source>
</evidence>
<dbReference type="GO" id="GO:0008795">
    <property type="term" value="F:NAD+ synthase activity"/>
    <property type="evidence" value="ECO:0007669"/>
    <property type="project" value="UniProtKB-EC"/>
</dbReference>
<reference evidence="10 11" key="1">
    <citation type="journal article" date="2010" name="Stand. Genomic Sci.">
        <title>Complete genome sequence of Acetohalobium arabaticum type strain (Z-7288).</title>
        <authorList>
            <person name="Sikorski J."/>
            <person name="Lapidus A."/>
            <person name="Chertkov O."/>
            <person name="Lucas S."/>
            <person name="Copeland A."/>
            <person name="Glavina Del Rio T."/>
            <person name="Nolan M."/>
            <person name="Tice H."/>
            <person name="Cheng J.F."/>
            <person name="Han C."/>
            <person name="Brambilla E."/>
            <person name="Pitluck S."/>
            <person name="Liolios K."/>
            <person name="Ivanova N."/>
            <person name="Mavromatis K."/>
            <person name="Mikhailova N."/>
            <person name="Pati A."/>
            <person name="Bruce D."/>
            <person name="Detter C."/>
            <person name="Tapia R."/>
            <person name="Goodwin L."/>
            <person name="Chen A."/>
            <person name="Palaniappan K."/>
            <person name="Land M."/>
            <person name="Hauser L."/>
            <person name="Chang Y.J."/>
            <person name="Jeffries C.D."/>
            <person name="Rohde M."/>
            <person name="Goker M."/>
            <person name="Spring S."/>
            <person name="Woyke T."/>
            <person name="Bristow J."/>
            <person name="Eisen J.A."/>
            <person name="Markowitz V."/>
            <person name="Hugenholtz P."/>
            <person name="Kyrpides N.C."/>
            <person name="Klenk H.P."/>
        </authorList>
    </citation>
    <scope>NUCLEOTIDE SEQUENCE [LARGE SCALE GENOMIC DNA]</scope>
    <source>
        <strain evidence="11">ATCC 49924 / DSM 5501 / Z-7288</strain>
    </source>
</reference>